<dbReference type="GO" id="GO:0032979">
    <property type="term" value="P:protein insertion into mitochondrial inner membrane from matrix"/>
    <property type="evidence" value="ECO:0007669"/>
    <property type="project" value="TreeGrafter"/>
</dbReference>
<evidence type="ECO:0000256" key="1">
    <source>
        <dbReference type="ARBA" id="ARBA00004448"/>
    </source>
</evidence>
<dbReference type="GO" id="GO:0032977">
    <property type="term" value="F:membrane insertase activity"/>
    <property type="evidence" value="ECO:0007669"/>
    <property type="project" value="InterPro"/>
</dbReference>
<evidence type="ECO:0000313" key="13">
    <source>
        <dbReference type="EMBL" id="SCU83728.1"/>
    </source>
</evidence>
<dbReference type="PANTHER" id="PTHR12428:SF66">
    <property type="entry name" value="MITOCHONDRIAL INNER MEMBRANE PROTEIN OXA1L"/>
    <property type="match status" value="1"/>
</dbReference>
<evidence type="ECO:0000256" key="6">
    <source>
        <dbReference type="ARBA" id="ARBA00022989"/>
    </source>
</evidence>
<dbReference type="AlphaFoldDB" id="A0A1G4J2H1"/>
<keyword evidence="8 11" id="KW-0472">Membrane</keyword>
<evidence type="ECO:0000256" key="3">
    <source>
        <dbReference type="ARBA" id="ARBA00022692"/>
    </source>
</evidence>
<protein>
    <submittedName>
        <fullName evidence="13">LAME_0C06326g1_1</fullName>
    </submittedName>
</protein>
<evidence type="ECO:0000256" key="11">
    <source>
        <dbReference type="SAM" id="Phobius"/>
    </source>
</evidence>
<feature type="domain" description="Membrane insertase YidC/Oxa/ALB C-terminal" evidence="12">
    <location>
        <begin position="122"/>
        <end position="311"/>
    </location>
</feature>
<dbReference type="OrthoDB" id="2148490at2759"/>
<keyword evidence="5" id="KW-0809">Transit peptide</keyword>
<evidence type="ECO:0000256" key="9">
    <source>
        <dbReference type="RuleBase" id="RU003945"/>
    </source>
</evidence>
<feature type="transmembrane region" description="Helical" evidence="11">
    <location>
        <begin position="122"/>
        <end position="142"/>
    </location>
</feature>
<keyword evidence="10" id="KW-0175">Coiled coil</keyword>
<dbReference type="Proteomes" id="UP000191144">
    <property type="component" value="Chromosome C"/>
</dbReference>
<evidence type="ECO:0000256" key="4">
    <source>
        <dbReference type="ARBA" id="ARBA00022792"/>
    </source>
</evidence>
<evidence type="ECO:0000259" key="12">
    <source>
        <dbReference type="Pfam" id="PF02096"/>
    </source>
</evidence>
<dbReference type="CDD" id="cd20069">
    <property type="entry name" value="5TM_Oxa1-like"/>
    <property type="match status" value="1"/>
</dbReference>
<evidence type="ECO:0000313" key="14">
    <source>
        <dbReference type="Proteomes" id="UP000191144"/>
    </source>
</evidence>
<dbReference type="GO" id="GO:0005743">
    <property type="term" value="C:mitochondrial inner membrane"/>
    <property type="evidence" value="ECO:0007669"/>
    <property type="project" value="UniProtKB-SubCell"/>
</dbReference>
<feature type="transmembrane region" description="Helical" evidence="11">
    <location>
        <begin position="240"/>
        <end position="257"/>
    </location>
</feature>
<evidence type="ECO:0000256" key="8">
    <source>
        <dbReference type="ARBA" id="ARBA00023136"/>
    </source>
</evidence>
<accession>A0A1G4J2H1</accession>
<dbReference type="InterPro" id="IPR001708">
    <property type="entry name" value="YidC/ALB3/OXA1/COX18"/>
</dbReference>
<sequence length="393" mass="43447">MLRVCTARSARLCLSPTLRTAMRSSTPVFGGVSFVRLNSSKTPDAAVPNLEIQTHLPSFDETASSAVDAGLSITDQIPQIVGEASSHIGYLSSIGMARSWWWPPELIQNVMEQIHVYSGMPWWGTIVTTTILVRFLMFPLYVKSSDTMARNSRVKPELDAINAELMAATDMVEGQRVAIKRKKLLAENGIKNRYLAAPILQVPVALGFFSGLRQMANYPVDGFTNQGMAWFSDLSLADPYLGLQIITASVFISFTRLGGETGAQQFSPTMKNVFTILPLLSIPATMNLASGVVLYFAVNGACSVVQTLILRNKWFRTKLDIAEVVRHAPTPGAPSKGIIETFKENMEKARLQAERRQTMQDNEKKMQEAAKELKGNKAIKIVRRSDFQKGSRK</sequence>
<keyword evidence="4" id="KW-0999">Mitochondrion inner membrane</keyword>
<evidence type="ECO:0000256" key="5">
    <source>
        <dbReference type="ARBA" id="ARBA00022946"/>
    </source>
</evidence>
<keyword evidence="7" id="KW-0496">Mitochondrion</keyword>
<evidence type="ECO:0000256" key="7">
    <source>
        <dbReference type="ARBA" id="ARBA00023128"/>
    </source>
</evidence>
<dbReference type="InterPro" id="IPR028055">
    <property type="entry name" value="YidC/Oxa/ALB_C"/>
</dbReference>
<keyword evidence="14" id="KW-1185">Reference proteome</keyword>
<organism evidence="13 14">
    <name type="scientific">Lachancea meyersii CBS 8951</name>
    <dbReference type="NCBI Taxonomy" id="1266667"/>
    <lineage>
        <taxon>Eukaryota</taxon>
        <taxon>Fungi</taxon>
        <taxon>Dikarya</taxon>
        <taxon>Ascomycota</taxon>
        <taxon>Saccharomycotina</taxon>
        <taxon>Saccharomycetes</taxon>
        <taxon>Saccharomycetales</taxon>
        <taxon>Saccharomycetaceae</taxon>
        <taxon>Lachancea</taxon>
    </lineage>
</organism>
<evidence type="ECO:0000256" key="10">
    <source>
        <dbReference type="SAM" id="Coils"/>
    </source>
</evidence>
<comment type="similarity">
    <text evidence="2 9">Belongs to the OXA1/ALB3/YidC family.</text>
</comment>
<comment type="subcellular location">
    <subcellularLocation>
        <location evidence="9">Membrane</location>
        <topology evidence="9">Multi-pass membrane protein</topology>
    </subcellularLocation>
    <subcellularLocation>
        <location evidence="1">Mitochondrion inner membrane</location>
        <topology evidence="1">Multi-pass membrane protein</topology>
    </subcellularLocation>
</comment>
<feature type="coiled-coil region" evidence="10">
    <location>
        <begin position="348"/>
        <end position="376"/>
    </location>
</feature>
<gene>
    <name evidence="13" type="ORF">LAME_0C06326G</name>
</gene>
<dbReference type="Pfam" id="PF02096">
    <property type="entry name" value="60KD_IMP"/>
    <property type="match status" value="1"/>
</dbReference>
<evidence type="ECO:0000256" key="2">
    <source>
        <dbReference type="ARBA" id="ARBA00009877"/>
    </source>
</evidence>
<dbReference type="EMBL" id="LT598479">
    <property type="protein sequence ID" value="SCU83728.1"/>
    <property type="molecule type" value="Genomic_DNA"/>
</dbReference>
<feature type="transmembrane region" description="Helical" evidence="11">
    <location>
        <begin position="194"/>
        <end position="212"/>
    </location>
</feature>
<dbReference type="PANTHER" id="PTHR12428">
    <property type="entry name" value="OXA1"/>
    <property type="match status" value="1"/>
</dbReference>
<keyword evidence="3 9" id="KW-0812">Transmembrane</keyword>
<reference evidence="14" key="1">
    <citation type="submission" date="2016-03" db="EMBL/GenBank/DDBJ databases">
        <authorList>
            <person name="Devillers Hugo."/>
        </authorList>
    </citation>
    <scope>NUCLEOTIDE SEQUENCE [LARGE SCALE GENOMIC DNA]</scope>
</reference>
<keyword evidence="6 11" id="KW-1133">Transmembrane helix</keyword>
<proteinExistence type="inferred from homology"/>
<name>A0A1G4J2H1_9SACH</name>